<gene>
    <name evidence="1" type="ORF">C4A77_19035</name>
</gene>
<reference evidence="1 2" key="1">
    <citation type="submission" date="2018-02" db="EMBL/GenBank/DDBJ databases">
        <title>Comparative analysis of genomes of three Brevibacillus laterosporus strains producers of potent antimicrobials isolated from silage.</title>
        <authorList>
            <person name="Kojic M."/>
            <person name="Miljkovic M."/>
            <person name="Studholme D."/>
            <person name="Filipic B."/>
        </authorList>
    </citation>
    <scope>NUCLEOTIDE SEQUENCE [LARGE SCALE GENOMIC DNA]</scope>
    <source>
        <strain evidence="1 2">BGSP11</strain>
    </source>
</reference>
<proteinExistence type="predicted"/>
<name>A0AAP8QBY0_BRELA</name>
<dbReference type="EMBL" id="PRKQ01000027">
    <property type="protein sequence ID" value="PPA93307.1"/>
    <property type="molecule type" value="Genomic_DNA"/>
</dbReference>
<protein>
    <submittedName>
        <fullName evidence="1">Uncharacterized protein</fullName>
    </submittedName>
</protein>
<sequence length="60" mass="6542">MKAPGFRPGHFQNYGPLGGYTSVQPSPSLVYKVPMFIDQMGMNTKSVGAPSKKPVTLLTW</sequence>
<comment type="caution">
    <text evidence="1">The sequence shown here is derived from an EMBL/GenBank/DDBJ whole genome shotgun (WGS) entry which is preliminary data.</text>
</comment>
<dbReference type="Proteomes" id="UP000239759">
    <property type="component" value="Unassembled WGS sequence"/>
</dbReference>
<evidence type="ECO:0000313" key="1">
    <source>
        <dbReference type="EMBL" id="PPA93307.1"/>
    </source>
</evidence>
<accession>A0AAP8QBY0</accession>
<dbReference type="AlphaFoldDB" id="A0AAP8QBY0"/>
<organism evidence="1 2">
    <name type="scientific">Brevibacillus laterosporus</name>
    <name type="common">Bacillus laterosporus</name>
    <dbReference type="NCBI Taxonomy" id="1465"/>
    <lineage>
        <taxon>Bacteria</taxon>
        <taxon>Bacillati</taxon>
        <taxon>Bacillota</taxon>
        <taxon>Bacilli</taxon>
        <taxon>Bacillales</taxon>
        <taxon>Paenibacillaceae</taxon>
        <taxon>Brevibacillus</taxon>
    </lineage>
</organism>
<evidence type="ECO:0000313" key="2">
    <source>
        <dbReference type="Proteomes" id="UP000239759"/>
    </source>
</evidence>